<gene>
    <name evidence="2" type="ORF">AXG93_3828s1010</name>
</gene>
<feature type="region of interest" description="Disordered" evidence="1">
    <location>
        <begin position="1"/>
        <end position="41"/>
    </location>
</feature>
<feature type="region of interest" description="Disordered" evidence="1">
    <location>
        <begin position="74"/>
        <end position="104"/>
    </location>
</feature>
<evidence type="ECO:0000313" key="2">
    <source>
        <dbReference type="EMBL" id="OAE19145.1"/>
    </source>
</evidence>
<protein>
    <submittedName>
        <fullName evidence="2">Uncharacterized protein</fullName>
    </submittedName>
</protein>
<evidence type="ECO:0000256" key="1">
    <source>
        <dbReference type="SAM" id="MobiDB-lite"/>
    </source>
</evidence>
<organism evidence="2 3">
    <name type="scientific">Marchantia polymorpha subsp. ruderalis</name>
    <dbReference type="NCBI Taxonomy" id="1480154"/>
    <lineage>
        <taxon>Eukaryota</taxon>
        <taxon>Viridiplantae</taxon>
        <taxon>Streptophyta</taxon>
        <taxon>Embryophyta</taxon>
        <taxon>Marchantiophyta</taxon>
        <taxon>Marchantiopsida</taxon>
        <taxon>Marchantiidae</taxon>
        <taxon>Marchantiales</taxon>
        <taxon>Marchantiaceae</taxon>
        <taxon>Marchantia</taxon>
    </lineage>
</organism>
<proteinExistence type="predicted"/>
<feature type="compositionally biased region" description="Basic and acidic residues" evidence="1">
    <location>
        <begin position="21"/>
        <end position="41"/>
    </location>
</feature>
<sequence>MSSPKTQLFAPQWSQKRRKLHEGDTPKEAKEEAEKEEETLRRNPRNFGLSYGVHSFGKEELRSINDVIRHRGGSSFAEGVGRQSSRRHLSVARDATEQQPTASPRTLTGTVILETGDDSLAENTKSGGINAADVLCKQVLPLLLYLHGKLKKYAGPSNVGSYVELVCNRMQMKVAIATITAD</sequence>
<evidence type="ECO:0000313" key="3">
    <source>
        <dbReference type="Proteomes" id="UP000077202"/>
    </source>
</evidence>
<dbReference type="Proteomes" id="UP000077202">
    <property type="component" value="Unassembled WGS sequence"/>
</dbReference>
<comment type="caution">
    <text evidence="2">The sequence shown here is derived from an EMBL/GenBank/DDBJ whole genome shotgun (WGS) entry which is preliminary data.</text>
</comment>
<keyword evidence="3" id="KW-1185">Reference proteome</keyword>
<accession>A0A176VGU8</accession>
<dbReference type="EMBL" id="LVLJ01003925">
    <property type="protein sequence ID" value="OAE19145.1"/>
    <property type="molecule type" value="Genomic_DNA"/>
</dbReference>
<name>A0A176VGU8_MARPO</name>
<dbReference type="AlphaFoldDB" id="A0A176VGU8"/>
<reference evidence="2" key="1">
    <citation type="submission" date="2016-03" db="EMBL/GenBank/DDBJ databases">
        <title>Mechanisms controlling the formation of the plant cell surface in tip-growing cells are functionally conserved among land plants.</title>
        <authorList>
            <person name="Honkanen S."/>
            <person name="Jones V.A."/>
            <person name="Morieri G."/>
            <person name="Champion C."/>
            <person name="Hetherington A.J."/>
            <person name="Kelly S."/>
            <person name="Saint-Marcoux D."/>
            <person name="Proust H."/>
            <person name="Prescott H."/>
            <person name="Dolan L."/>
        </authorList>
    </citation>
    <scope>NUCLEOTIDE SEQUENCE [LARGE SCALE GENOMIC DNA]</scope>
    <source>
        <tissue evidence="2">Whole gametophyte</tissue>
    </source>
</reference>